<dbReference type="Pfam" id="PF00072">
    <property type="entry name" value="Response_reg"/>
    <property type="match status" value="1"/>
</dbReference>
<dbReference type="EMBL" id="CP034235">
    <property type="protein sequence ID" value="QGQ99610.1"/>
    <property type="molecule type" value="Genomic_DNA"/>
</dbReference>
<dbReference type="SUPFAM" id="SSF52172">
    <property type="entry name" value="CheY-like"/>
    <property type="match status" value="1"/>
</dbReference>
<proteinExistence type="predicted"/>
<dbReference type="Proteomes" id="UP000426246">
    <property type="component" value="Chromosome"/>
</dbReference>
<dbReference type="GO" id="GO:0000156">
    <property type="term" value="F:phosphorelay response regulator activity"/>
    <property type="evidence" value="ECO:0007669"/>
    <property type="project" value="TreeGrafter"/>
</dbReference>
<gene>
    <name evidence="3" type="ORF">EHS13_34480</name>
</gene>
<dbReference type="Gene3D" id="3.40.50.2300">
    <property type="match status" value="1"/>
</dbReference>
<evidence type="ECO:0000313" key="3">
    <source>
        <dbReference type="EMBL" id="QGQ99610.1"/>
    </source>
</evidence>
<name>A0A6B8RT24_9BACL</name>
<dbReference type="RefSeq" id="WP_155704775.1">
    <property type="nucleotide sequence ID" value="NZ_CP034235.1"/>
</dbReference>
<dbReference type="PANTHER" id="PTHR45526:SF1">
    <property type="entry name" value="TRANSCRIPTIONAL REGULATORY PROTEIN DCUR-RELATED"/>
    <property type="match status" value="1"/>
</dbReference>
<dbReference type="OrthoDB" id="9809318at2"/>
<evidence type="ECO:0000313" key="4">
    <source>
        <dbReference type="Proteomes" id="UP000426246"/>
    </source>
</evidence>
<dbReference type="InterPro" id="IPR011006">
    <property type="entry name" value="CheY-like_superfamily"/>
</dbReference>
<protein>
    <submittedName>
        <fullName evidence="3">Response regulator</fullName>
    </submittedName>
</protein>
<dbReference type="SMART" id="SM00448">
    <property type="entry name" value="REC"/>
    <property type="match status" value="1"/>
</dbReference>
<keyword evidence="4" id="KW-1185">Reference proteome</keyword>
<feature type="domain" description="Response regulatory" evidence="2">
    <location>
        <begin position="5"/>
        <end position="119"/>
    </location>
</feature>
<feature type="modified residue" description="4-aspartylphosphate" evidence="1">
    <location>
        <position position="56"/>
    </location>
</feature>
<dbReference type="PROSITE" id="PS50110">
    <property type="entry name" value="RESPONSE_REGULATORY"/>
    <property type="match status" value="1"/>
</dbReference>
<sequence length="133" mass="15568">MIKLNVMLIDGDKAAFSILERMLVPYEFLHLVGSYSDPYQALATLNRYPLDMIFLDLDIQYINCLEIAARIGRLCETTEIVFVTVEPHYAIEAFNLNVMDYLLKPIEQPRLDQTIMKLLRRVEKRNFIRTVVK</sequence>
<dbReference type="KEGG" id="ppsc:EHS13_34480"/>
<dbReference type="AlphaFoldDB" id="A0A6B8RT24"/>
<reference evidence="4" key="1">
    <citation type="submission" date="2018-11" db="EMBL/GenBank/DDBJ databases">
        <title>Complete genome sequence of Paenibacillus sp. ML311-T8.</title>
        <authorList>
            <person name="Nam Y.-D."/>
            <person name="Kang J."/>
            <person name="Chung W.-H."/>
            <person name="Park Y.S."/>
        </authorList>
    </citation>
    <scope>NUCLEOTIDE SEQUENCE [LARGE SCALE GENOMIC DNA]</scope>
    <source>
        <strain evidence="4">ML311-T8</strain>
    </source>
</reference>
<evidence type="ECO:0000256" key="1">
    <source>
        <dbReference type="PROSITE-ProRule" id="PRU00169"/>
    </source>
</evidence>
<accession>A0A6B8RT24</accession>
<dbReference type="PANTHER" id="PTHR45526">
    <property type="entry name" value="TRANSCRIPTIONAL REGULATORY PROTEIN DPIA"/>
    <property type="match status" value="1"/>
</dbReference>
<dbReference type="InterPro" id="IPR001789">
    <property type="entry name" value="Sig_transdc_resp-reg_receiver"/>
</dbReference>
<dbReference type="InterPro" id="IPR051271">
    <property type="entry name" value="2C-system_Tx_regulators"/>
</dbReference>
<organism evidence="3 4">
    <name type="scientific">Paenibacillus psychroresistens</name>
    <dbReference type="NCBI Taxonomy" id="1778678"/>
    <lineage>
        <taxon>Bacteria</taxon>
        <taxon>Bacillati</taxon>
        <taxon>Bacillota</taxon>
        <taxon>Bacilli</taxon>
        <taxon>Bacillales</taxon>
        <taxon>Paenibacillaceae</taxon>
        <taxon>Paenibacillus</taxon>
    </lineage>
</organism>
<evidence type="ECO:0000259" key="2">
    <source>
        <dbReference type="PROSITE" id="PS50110"/>
    </source>
</evidence>
<keyword evidence="1" id="KW-0597">Phosphoprotein</keyword>